<keyword evidence="6" id="KW-1185">Reference proteome</keyword>
<organism evidence="5 6">
    <name type="scientific">Pieris macdunnoughi</name>
    <dbReference type="NCBI Taxonomy" id="345717"/>
    <lineage>
        <taxon>Eukaryota</taxon>
        <taxon>Metazoa</taxon>
        <taxon>Ecdysozoa</taxon>
        <taxon>Arthropoda</taxon>
        <taxon>Hexapoda</taxon>
        <taxon>Insecta</taxon>
        <taxon>Pterygota</taxon>
        <taxon>Neoptera</taxon>
        <taxon>Endopterygota</taxon>
        <taxon>Lepidoptera</taxon>
        <taxon>Glossata</taxon>
        <taxon>Ditrysia</taxon>
        <taxon>Papilionoidea</taxon>
        <taxon>Pieridae</taxon>
        <taxon>Pierinae</taxon>
        <taxon>Pieris</taxon>
    </lineage>
</organism>
<feature type="domain" description="FLYWCH-type" evidence="4">
    <location>
        <begin position="51"/>
        <end position="103"/>
    </location>
</feature>
<comment type="caution">
    <text evidence="5">The sequence shown here is derived from an EMBL/GenBank/DDBJ whole genome shotgun (WGS) entry which is preliminary data.</text>
</comment>
<reference evidence="5" key="1">
    <citation type="submission" date="2021-02" db="EMBL/GenBank/DDBJ databases">
        <authorList>
            <person name="Steward A R."/>
        </authorList>
    </citation>
    <scope>NUCLEOTIDE SEQUENCE</scope>
</reference>
<sequence length="170" mass="19873">MIRYRGHHYSFRKRDSNEYRKRWVCTNSHGGCNASLITIDDVIVKIDQLTFVISRKGNKMIRYRGHHYSFRKSDSTEYRKRWVCTNQRGGCNASLITIDDVIVKIRTVSFVLSRKGNLMAQCLGYNFSLDKYHSVGVKKRWICTKTHYGCKAYLITIEEEVVKMGNAHSH</sequence>
<evidence type="ECO:0000256" key="3">
    <source>
        <dbReference type="ARBA" id="ARBA00022833"/>
    </source>
</evidence>
<evidence type="ECO:0000256" key="2">
    <source>
        <dbReference type="ARBA" id="ARBA00022771"/>
    </source>
</evidence>
<accession>A0A821Q4M9</accession>
<name>A0A821Q4M9_9NEOP</name>
<gene>
    <name evidence="5" type="ORF">PMACD_LOCUS4522</name>
</gene>
<evidence type="ECO:0000256" key="1">
    <source>
        <dbReference type="ARBA" id="ARBA00022723"/>
    </source>
</evidence>
<protein>
    <recommendedName>
        <fullName evidence="4">FLYWCH-type domain-containing protein</fullName>
    </recommendedName>
</protein>
<keyword evidence="2" id="KW-0863">Zinc-finger</keyword>
<dbReference type="AlphaFoldDB" id="A0A821Q4M9"/>
<keyword evidence="3" id="KW-0862">Zinc</keyword>
<dbReference type="Proteomes" id="UP000663880">
    <property type="component" value="Unassembled WGS sequence"/>
</dbReference>
<dbReference type="OrthoDB" id="167578at2759"/>
<evidence type="ECO:0000313" key="6">
    <source>
        <dbReference type="Proteomes" id="UP000663880"/>
    </source>
</evidence>
<evidence type="ECO:0000313" key="5">
    <source>
        <dbReference type="EMBL" id="CAF4819735.1"/>
    </source>
</evidence>
<dbReference type="InterPro" id="IPR007588">
    <property type="entry name" value="Znf_FLYWCH"/>
</dbReference>
<dbReference type="GO" id="GO:0008270">
    <property type="term" value="F:zinc ion binding"/>
    <property type="evidence" value="ECO:0007669"/>
    <property type="project" value="UniProtKB-KW"/>
</dbReference>
<dbReference type="Gene3D" id="2.20.25.240">
    <property type="match status" value="3"/>
</dbReference>
<evidence type="ECO:0000259" key="4">
    <source>
        <dbReference type="Pfam" id="PF04500"/>
    </source>
</evidence>
<feature type="domain" description="FLYWCH-type" evidence="4">
    <location>
        <begin position="110"/>
        <end position="170"/>
    </location>
</feature>
<dbReference type="Pfam" id="PF04500">
    <property type="entry name" value="FLYWCH"/>
    <property type="match status" value="2"/>
</dbReference>
<dbReference type="EMBL" id="CAJOBZ010000008">
    <property type="protein sequence ID" value="CAF4819735.1"/>
    <property type="molecule type" value="Genomic_DNA"/>
</dbReference>
<keyword evidence="1" id="KW-0479">Metal-binding</keyword>
<proteinExistence type="predicted"/>